<sequence length="306" mass="33278">MSAGPSESSGTAKAKSRHRLNPEGSKILHEYWNEHPGEMPSLEVRKELTEAIKRIPGNEFYKIINTNGFFRRRVDEYKKVASSNDPRFPSLSPNVQGHLRSLLESQPNPSPDSINTWAKIFAQANTGATHQDVETWVYLHMRGQADSSQQPLPTPANTVSPEPSNAKPISGSGPMSPTQPSSSTSLTQVQDVHVKKSPTQSPLLPPPLSIQTSPFQAYPPQHTSHNQPQLVTPTSPLKSGPAIRTPQRPRVSILQEAIIQGVADAIASPALTSPPDSLPSNAAEFNAMFASFEKQLSQLKHALESA</sequence>
<organism evidence="2 3">
    <name type="scientific">Gymnopilus dilepis</name>
    <dbReference type="NCBI Taxonomy" id="231916"/>
    <lineage>
        <taxon>Eukaryota</taxon>
        <taxon>Fungi</taxon>
        <taxon>Dikarya</taxon>
        <taxon>Basidiomycota</taxon>
        <taxon>Agaricomycotina</taxon>
        <taxon>Agaricomycetes</taxon>
        <taxon>Agaricomycetidae</taxon>
        <taxon>Agaricales</taxon>
        <taxon>Agaricineae</taxon>
        <taxon>Hymenogastraceae</taxon>
        <taxon>Gymnopilus</taxon>
    </lineage>
</organism>
<name>A0A409VNW6_9AGAR</name>
<proteinExistence type="predicted"/>
<feature type="region of interest" description="Disordered" evidence="1">
    <location>
        <begin position="1"/>
        <end position="32"/>
    </location>
</feature>
<feature type="region of interest" description="Disordered" evidence="1">
    <location>
        <begin position="145"/>
        <end position="230"/>
    </location>
</feature>
<reference evidence="2 3" key="1">
    <citation type="journal article" date="2018" name="Evol. Lett.">
        <title>Horizontal gene cluster transfer increased hallucinogenic mushroom diversity.</title>
        <authorList>
            <person name="Reynolds H.T."/>
            <person name="Vijayakumar V."/>
            <person name="Gluck-Thaler E."/>
            <person name="Korotkin H.B."/>
            <person name="Matheny P.B."/>
            <person name="Slot J.C."/>
        </authorList>
    </citation>
    <scope>NUCLEOTIDE SEQUENCE [LARGE SCALE GENOMIC DNA]</scope>
    <source>
        <strain evidence="2 3">SRW20</strain>
    </source>
</reference>
<feature type="compositionally biased region" description="Polar residues" evidence="1">
    <location>
        <begin position="221"/>
        <end position="230"/>
    </location>
</feature>
<feature type="compositionally biased region" description="Polar residues" evidence="1">
    <location>
        <begin position="1"/>
        <end position="11"/>
    </location>
</feature>
<feature type="compositionally biased region" description="Polar residues" evidence="1">
    <location>
        <begin position="145"/>
        <end position="163"/>
    </location>
</feature>
<accession>A0A409VNW6</accession>
<feature type="compositionally biased region" description="Low complexity" evidence="1">
    <location>
        <begin position="170"/>
        <end position="188"/>
    </location>
</feature>
<gene>
    <name evidence="2" type="ORF">CVT26_005823</name>
</gene>
<evidence type="ECO:0000256" key="1">
    <source>
        <dbReference type="SAM" id="MobiDB-lite"/>
    </source>
</evidence>
<comment type="caution">
    <text evidence="2">The sequence shown here is derived from an EMBL/GenBank/DDBJ whole genome shotgun (WGS) entry which is preliminary data.</text>
</comment>
<dbReference type="Proteomes" id="UP000284706">
    <property type="component" value="Unassembled WGS sequence"/>
</dbReference>
<dbReference type="EMBL" id="NHYE01005605">
    <property type="protein sequence ID" value="PPQ67943.1"/>
    <property type="molecule type" value="Genomic_DNA"/>
</dbReference>
<dbReference type="OrthoDB" id="2646043at2759"/>
<dbReference type="InParanoid" id="A0A409VNW6"/>
<protein>
    <submittedName>
        <fullName evidence="2">Uncharacterized protein</fullName>
    </submittedName>
</protein>
<evidence type="ECO:0000313" key="3">
    <source>
        <dbReference type="Proteomes" id="UP000284706"/>
    </source>
</evidence>
<evidence type="ECO:0000313" key="2">
    <source>
        <dbReference type="EMBL" id="PPQ67943.1"/>
    </source>
</evidence>
<dbReference type="AlphaFoldDB" id="A0A409VNW6"/>
<keyword evidence="3" id="KW-1185">Reference proteome</keyword>